<evidence type="ECO:0000313" key="4">
    <source>
        <dbReference type="Proteomes" id="UP000190911"/>
    </source>
</evidence>
<dbReference type="EMBL" id="LT670847">
    <property type="protein sequence ID" value="SHM13738.1"/>
    <property type="molecule type" value="Genomic_DNA"/>
</dbReference>
<dbReference type="InParanoid" id="A0A1M7GCB2"/>
<keyword evidence="4" id="KW-1185">Reference proteome</keyword>
<evidence type="ECO:0000256" key="1">
    <source>
        <dbReference type="SAM" id="MobiDB-lite"/>
    </source>
</evidence>
<keyword evidence="2" id="KW-0732">Signal</keyword>
<dbReference type="RefSeq" id="WP_079552436.1">
    <property type="nucleotide sequence ID" value="NZ_LT670847.1"/>
</dbReference>
<feature type="compositionally biased region" description="Polar residues" evidence="1">
    <location>
        <begin position="71"/>
        <end position="80"/>
    </location>
</feature>
<sequence>MKKSLLFSLVIAVALPAAASASVAVQQANQNIQEPVAGAAPMSQDVKASVDAANTLGHSAAMTETTVALMQNTQHKTQLPVTDHNLASPEQPTDW</sequence>
<dbReference type="OrthoDB" id="9911114at2"/>
<proteinExistence type="predicted"/>
<organism evidence="3 4">
    <name type="scientific">Vreelandella subglaciescola</name>
    <dbReference type="NCBI Taxonomy" id="29571"/>
    <lineage>
        <taxon>Bacteria</taxon>
        <taxon>Pseudomonadati</taxon>
        <taxon>Pseudomonadota</taxon>
        <taxon>Gammaproteobacteria</taxon>
        <taxon>Oceanospirillales</taxon>
        <taxon>Halomonadaceae</taxon>
        <taxon>Vreelandella</taxon>
    </lineage>
</organism>
<gene>
    <name evidence="3" type="ORF">SAMN05878437_1419</name>
</gene>
<dbReference type="AlphaFoldDB" id="A0A1M7GCB2"/>
<accession>A0A1M7GCB2</accession>
<evidence type="ECO:0000256" key="2">
    <source>
        <dbReference type="SAM" id="SignalP"/>
    </source>
</evidence>
<name>A0A1M7GCB2_9GAMM</name>
<dbReference type="Proteomes" id="UP000190911">
    <property type="component" value="Chromosome I"/>
</dbReference>
<feature type="signal peptide" evidence="2">
    <location>
        <begin position="1"/>
        <end position="19"/>
    </location>
</feature>
<protein>
    <recommendedName>
        <fullName evidence="5">Killing trait domain-containing protein</fullName>
    </recommendedName>
</protein>
<evidence type="ECO:0008006" key="5">
    <source>
        <dbReference type="Google" id="ProtNLM"/>
    </source>
</evidence>
<feature type="region of interest" description="Disordered" evidence="1">
    <location>
        <begin position="71"/>
        <end position="95"/>
    </location>
</feature>
<reference evidence="3 4" key="1">
    <citation type="submission" date="2016-11" db="EMBL/GenBank/DDBJ databases">
        <authorList>
            <person name="Jaros S."/>
            <person name="Januszkiewicz K."/>
            <person name="Wedrychowicz H."/>
        </authorList>
    </citation>
    <scope>NUCLEOTIDE SEQUENCE [LARGE SCALE GENOMIC DNA]</scope>
    <source>
        <strain evidence="3 4">ACAM 12</strain>
    </source>
</reference>
<evidence type="ECO:0000313" key="3">
    <source>
        <dbReference type="EMBL" id="SHM13738.1"/>
    </source>
</evidence>
<feature type="chain" id="PRO_5012206915" description="Killing trait domain-containing protein" evidence="2">
    <location>
        <begin position="20"/>
        <end position="95"/>
    </location>
</feature>